<comment type="subcellular location">
    <subcellularLocation>
        <location evidence="1">Nucleus</location>
    </subcellularLocation>
</comment>
<keyword evidence="10" id="KW-1185">Reference proteome</keyword>
<feature type="domain" description="RRM" evidence="8">
    <location>
        <begin position="666"/>
        <end position="743"/>
    </location>
</feature>
<reference evidence="9 10" key="1">
    <citation type="submission" date="2024-03" db="EMBL/GenBank/DDBJ databases">
        <authorList>
            <person name="Gkanogiannis A."/>
            <person name="Becerra Lopez-Lavalle L."/>
        </authorList>
    </citation>
    <scope>NUCLEOTIDE SEQUENCE [LARGE SCALE GENOMIC DNA]</scope>
</reference>
<feature type="compositionally biased region" description="Low complexity" evidence="7">
    <location>
        <begin position="38"/>
        <end position="47"/>
    </location>
</feature>
<dbReference type="Gene3D" id="1.25.40.10">
    <property type="entry name" value="Tetratricopeptide repeat domain"/>
    <property type="match status" value="2"/>
</dbReference>
<keyword evidence="2" id="KW-0507">mRNA processing</keyword>
<dbReference type="EMBL" id="OZ021741">
    <property type="protein sequence ID" value="CAK9326869.1"/>
    <property type="molecule type" value="Genomic_DNA"/>
</dbReference>
<dbReference type="Pfam" id="PF00076">
    <property type="entry name" value="RRM_1"/>
    <property type="match status" value="1"/>
</dbReference>
<dbReference type="Pfam" id="PF05843">
    <property type="entry name" value="Suf"/>
    <property type="match status" value="1"/>
</dbReference>
<dbReference type="InterPro" id="IPR035979">
    <property type="entry name" value="RBD_domain_sf"/>
</dbReference>
<feature type="compositionally biased region" description="Low complexity" evidence="7">
    <location>
        <begin position="59"/>
        <end position="70"/>
    </location>
</feature>
<evidence type="ECO:0000256" key="7">
    <source>
        <dbReference type="SAM" id="MobiDB-lite"/>
    </source>
</evidence>
<dbReference type="SUPFAM" id="SSF54928">
    <property type="entry name" value="RNA-binding domain, RBD"/>
    <property type="match status" value="1"/>
</dbReference>
<name>A0ABP0Z269_9ROSI</name>
<feature type="region of interest" description="Disordered" evidence="7">
    <location>
        <begin position="1"/>
        <end position="74"/>
    </location>
</feature>
<feature type="region of interest" description="Disordered" evidence="7">
    <location>
        <begin position="578"/>
        <end position="635"/>
    </location>
</feature>
<evidence type="ECO:0000256" key="3">
    <source>
        <dbReference type="ARBA" id="ARBA00022737"/>
    </source>
</evidence>
<feature type="compositionally biased region" description="Basic and acidic residues" evidence="7">
    <location>
        <begin position="808"/>
        <end position="825"/>
    </location>
</feature>
<evidence type="ECO:0000313" key="9">
    <source>
        <dbReference type="EMBL" id="CAK9326869.1"/>
    </source>
</evidence>
<sequence length="833" mass="94666">MDEAIESNAEIPLPTNSDEGDIVNGDEPMPDVLQNPTSAASDSSSSDSDSEDDESDQKLQLQSLQSQLSSDPSNYDAHVQCIKLLRKIGDIDNLRKAREAMSEIFPLTPSMWQEWAKDEASINTGPEALAAIERLYERGVFDYLSVSLWCDYLNFVQEYDPLVQDCATSGIKKARDLFERALTAAGLHFTEAEKLWEAYRDFEKAIYQTIAETDTQAKEKQVQLIRSIFHRQLSLPLSNMNSTLEAYKTWEMEMKQGCVLDTESNYSDGVPPQVASAYRRALDMYNARVQLEEQISKQDLTDTERLHQYIIYLKFEQSAGDPARVQVLFERAIADFPVSVDLWLDYTRYMDKTLKVGNIVRNVYSRATRNCPWIGDLWVQYLLALERARASEGEIASVFEKSLQCSFSTLDEYLDLFLTRIDGLRRRISSAVQLEDVLEYSLIKETFQRASDYLSPHLKNSEILLRLYAYWARLEINLGKDLDAARGVWESLLKICGSLLAAWEGYIAMEIELNHINNARSIYKRCYSKKFPGSGSEDICHSWLRFEREYGSLEDFDHAARKVNPRLEELKSYKLQLDESENPVKQSDHGKRKLGGDTPNVESPAKKLKDSAHGPKKVTEKGKAQLQNIDDQTGDIKERVKKLDDTSDQQMKDSVQEKGKVYNDQCTAFISNLNLKVTYEHLRDFFQDVGGVVAIRILHDKFTGKSRGLAYVDFSDDAHLDAGVAKNKQLLLGKRISIARSDPKKGGHSTDRAGGGKRFESRSSSKEPQKANEQPRGVRKHGGNNVELKGKNTFAVPRNVRALGWTADKPKTVEQDDEKPKTNDEFRKLYFKG</sequence>
<dbReference type="PROSITE" id="PS50102">
    <property type="entry name" value="RRM"/>
    <property type="match status" value="1"/>
</dbReference>
<dbReference type="PANTHER" id="PTHR17204">
    <property type="entry name" value="PRE-MRNA PROCESSING PROTEIN PRP39-RELATED"/>
    <property type="match status" value="1"/>
</dbReference>
<evidence type="ECO:0000259" key="8">
    <source>
        <dbReference type="PROSITE" id="PS50102"/>
    </source>
</evidence>
<dbReference type="InterPro" id="IPR008847">
    <property type="entry name" value="Suf"/>
</dbReference>
<gene>
    <name evidence="9" type="ORF">CITCOLO1_LOCUS19231</name>
</gene>
<feature type="compositionally biased region" description="Basic and acidic residues" evidence="7">
    <location>
        <begin position="757"/>
        <end position="770"/>
    </location>
</feature>
<feature type="compositionally biased region" description="Basic and acidic residues" evidence="7">
    <location>
        <begin position="604"/>
        <end position="623"/>
    </location>
</feature>
<dbReference type="SUPFAM" id="SSF48452">
    <property type="entry name" value="TPR-like"/>
    <property type="match status" value="1"/>
</dbReference>
<evidence type="ECO:0000313" key="10">
    <source>
        <dbReference type="Proteomes" id="UP001642487"/>
    </source>
</evidence>
<proteinExistence type="predicted"/>
<evidence type="ECO:0000256" key="2">
    <source>
        <dbReference type="ARBA" id="ARBA00022664"/>
    </source>
</evidence>
<evidence type="ECO:0000256" key="6">
    <source>
        <dbReference type="PROSITE-ProRule" id="PRU00176"/>
    </source>
</evidence>
<evidence type="ECO:0000256" key="4">
    <source>
        <dbReference type="ARBA" id="ARBA00023187"/>
    </source>
</evidence>
<organism evidence="9 10">
    <name type="scientific">Citrullus colocynthis</name>
    <name type="common">colocynth</name>
    <dbReference type="NCBI Taxonomy" id="252529"/>
    <lineage>
        <taxon>Eukaryota</taxon>
        <taxon>Viridiplantae</taxon>
        <taxon>Streptophyta</taxon>
        <taxon>Embryophyta</taxon>
        <taxon>Tracheophyta</taxon>
        <taxon>Spermatophyta</taxon>
        <taxon>Magnoliopsida</taxon>
        <taxon>eudicotyledons</taxon>
        <taxon>Gunneridae</taxon>
        <taxon>Pentapetalae</taxon>
        <taxon>rosids</taxon>
        <taxon>fabids</taxon>
        <taxon>Cucurbitales</taxon>
        <taxon>Cucurbitaceae</taxon>
        <taxon>Benincaseae</taxon>
        <taxon>Citrullus</taxon>
    </lineage>
</organism>
<dbReference type="Proteomes" id="UP001642487">
    <property type="component" value="Chromosome 7"/>
</dbReference>
<dbReference type="InterPro" id="IPR003107">
    <property type="entry name" value="HAT"/>
</dbReference>
<keyword evidence="4" id="KW-0508">mRNA splicing</keyword>
<dbReference type="InterPro" id="IPR012677">
    <property type="entry name" value="Nucleotide-bd_a/b_plait_sf"/>
</dbReference>
<keyword evidence="5" id="KW-0539">Nucleus</keyword>
<dbReference type="SMART" id="SM00386">
    <property type="entry name" value="HAT"/>
    <property type="match status" value="7"/>
</dbReference>
<keyword evidence="6" id="KW-0694">RNA-binding</keyword>
<keyword evidence="3" id="KW-0677">Repeat</keyword>
<dbReference type="InterPro" id="IPR000504">
    <property type="entry name" value="RRM_dom"/>
</dbReference>
<accession>A0ABP0Z269</accession>
<feature type="compositionally biased region" description="Basic and acidic residues" evidence="7">
    <location>
        <begin position="741"/>
        <end position="751"/>
    </location>
</feature>
<protein>
    <recommendedName>
        <fullName evidence="8">RRM domain-containing protein</fullName>
    </recommendedName>
</protein>
<dbReference type="SMART" id="SM00360">
    <property type="entry name" value="RRM"/>
    <property type="match status" value="1"/>
</dbReference>
<evidence type="ECO:0000256" key="5">
    <source>
        <dbReference type="ARBA" id="ARBA00023242"/>
    </source>
</evidence>
<feature type="region of interest" description="Disordered" evidence="7">
    <location>
        <begin position="739"/>
        <end position="825"/>
    </location>
</feature>
<dbReference type="InterPro" id="IPR011990">
    <property type="entry name" value="TPR-like_helical_dom_sf"/>
</dbReference>
<dbReference type="Gene3D" id="3.30.70.330">
    <property type="match status" value="1"/>
</dbReference>
<dbReference type="PANTHER" id="PTHR17204:SF25">
    <property type="entry name" value="RRM DOMAIN-CONTAINING PROTEIN"/>
    <property type="match status" value="1"/>
</dbReference>
<evidence type="ECO:0000256" key="1">
    <source>
        <dbReference type="ARBA" id="ARBA00004123"/>
    </source>
</evidence>